<organism evidence="2 3">
    <name type="scientific">Zingiber officinale</name>
    <name type="common">Ginger</name>
    <name type="synonym">Amomum zingiber</name>
    <dbReference type="NCBI Taxonomy" id="94328"/>
    <lineage>
        <taxon>Eukaryota</taxon>
        <taxon>Viridiplantae</taxon>
        <taxon>Streptophyta</taxon>
        <taxon>Embryophyta</taxon>
        <taxon>Tracheophyta</taxon>
        <taxon>Spermatophyta</taxon>
        <taxon>Magnoliopsida</taxon>
        <taxon>Liliopsida</taxon>
        <taxon>Zingiberales</taxon>
        <taxon>Zingiberaceae</taxon>
        <taxon>Zingiber</taxon>
    </lineage>
</organism>
<evidence type="ECO:0000313" key="2">
    <source>
        <dbReference type="EMBL" id="KAG6526400.1"/>
    </source>
</evidence>
<comment type="caution">
    <text evidence="2">The sequence shown here is derived from an EMBL/GenBank/DDBJ whole genome shotgun (WGS) entry which is preliminary data.</text>
</comment>
<sequence>MEISAVLVPGTASRRLHCPPSRPDHHHVRRSPLLLLRLDRKSPSFSTSSIRPHSGAVSAGVTRGTASWSEEEVVPSREENESPTSVPLEPIANEEQFNRVIAEVHRLELRVIIL</sequence>
<reference evidence="2 3" key="1">
    <citation type="submission" date="2020-08" db="EMBL/GenBank/DDBJ databases">
        <title>Plant Genome Project.</title>
        <authorList>
            <person name="Zhang R.-G."/>
        </authorList>
    </citation>
    <scope>NUCLEOTIDE SEQUENCE [LARGE SCALE GENOMIC DNA]</scope>
    <source>
        <tissue evidence="2">Rhizome</tissue>
    </source>
</reference>
<dbReference type="EMBL" id="JACMSC010000004">
    <property type="protein sequence ID" value="KAG6526400.1"/>
    <property type="molecule type" value="Genomic_DNA"/>
</dbReference>
<accession>A0A8J5HL86</accession>
<evidence type="ECO:0000256" key="1">
    <source>
        <dbReference type="SAM" id="MobiDB-lite"/>
    </source>
</evidence>
<protein>
    <submittedName>
        <fullName evidence="2">Uncharacterized protein</fullName>
    </submittedName>
</protein>
<dbReference type="Proteomes" id="UP000734854">
    <property type="component" value="Unassembled WGS sequence"/>
</dbReference>
<feature type="region of interest" description="Disordered" evidence="1">
    <location>
        <begin position="43"/>
        <end position="90"/>
    </location>
</feature>
<proteinExistence type="predicted"/>
<keyword evidence="3" id="KW-1185">Reference proteome</keyword>
<evidence type="ECO:0000313" key="3">
    <source>
        <dbReference type="Proteomes" id="UP000734854"/>
    </source>
</evidence>
<gene>
    <name evidence="2" type="ORF">ZIOFF_016384</name>
</gene>
<feature type="region of interest" description="Disordered" evidence="1">
    <location>
        <begin position="1"/>
        <end position="27"/>
    </location>
</feature>
<name>A0A8J5HL86_ZINOF</name>
<dbReference type="AlphaFoldDB" id="A0A8J5HL86"/>